<proteinExistence type="predicted"/>
<dbReference type="AlphaFoldDB" id="A0AAV9IP18"/>
<dbReference type="EMBL" id="JANCYW010000001">
    <property type="protein sequence ID" value="KAK4534074.1"/>
    <property type="molecule type" value="Genomic_DNA"/>
</dbReference>
<protein>
    <submittedName>
        <fullName evidence="1">Uncharacterized protein</fullName>
    </submittedName>
</protein>
<dbReference type="PANTHER" id="PTHR36018">
    <property type="entry name" value="OS09G0481800 PROTEIN"/>
    <property type="match status" value="1"/>
</dbReference>
<dbReference type="Proteomes" id="UP001301350">
    <property type="component" value="Unassembled WGS sequence"/>
</dbReference>
<dbReference type="PANTHER" id="PTHR36018:SF1">
    <property type="entry name" value="OS09G0481800 PROTEIN"/>
    <property type="match status" value="1"/>
</dbReference>
<dbReference type="Gene3D" id="3.30.300.130">
    <property type="entry name" value="Fe-S cluster assembly (FSCA)"/>
    <property type="match status" value="1"/>
</dbReference>
<evidence type="ECO:0000313" key="1">
    <source>
        <dbReference type="EMBL" id="KAK4534074.1"/>
    </source>
</evidence>
<gene>
    <name evidence="1" type="ORF">CDCA_CDCA01G0099</name>
</gene>
<accession>A0AAV9IP18</accession>
<name>A0AAV9IP18_CYACA</name>
<keyword evidence="2" id="KW-1185">Reference proteome</keyword>
<organism evidence="1 2">
    <name type="scientific">Cyanidium caldarium</name>
    <name type="common">Red alga</name>
    <dbReference type="NCBI Taxonomy" id="2771"/>
    <lineage>
        <taxon>Eukaryota</taxon>
        <taxon>Rhodophyta</taxon>
        <taxon>Bangiophyceae</taxon>
        <taxon>Cyanidiales</taxon>
        <taxon>Cyanidiaceae</taxon>
        <taxon>Cyanidium</taxon>
    </lineage>
</organism>
<dbReference type="InterPro" id="IPR034904">
    <property type="entry name" value="FSCA_dom_sf"/>
</dbReference>
<reference evidence="1 2" key="1">
    <citation type="submission" date="2022-07" db="EMBL/GenBank/DDBJ databases">
        <title>Genome-wide signatures of adaptation to extreme environments.</title>
        <authorList>
            <person name="Cho C.H."/>
            <person name="Yoon H.S."/>
        </authorList>
    </citation>
    <scope>NUCLEOTIDE SEQUENCE [LARGE SCALE GENOMIC DNA]</scope>
    <source>
        <strain evidence="1 2">DBV 063 E5</strain>
    </source>
</reference>
<evidence type="ECO:0000313" key="2">
    <source>
        <dbReference type="Proteomes" id="UP001301350"/>
    </source>
</evidence>
<comment type="caution">
    <text evidence="1">The sequence shown here is derived from an EMBL/GenBank/DDBJ whole genome shotgun (WGS) entry which is preliminary data.</text>
</comment>
<sequence>MRTREEVLTGERRRRVALTVTLAVVGVTRVVMAFVGSVTARAQHAHGLRRHSSSISSPARSSRRHSCKLVRSTFSSSLPARRLRRGFFASWRLSSTEPLTLSEENVERVLEEARGTLSTIFGSEENRAVGITGKAALAGLEGPTVVLRLEGRFWHRRADVLARLQKFIQDRIPECVDVTVEDPKMLDDK</sequence>